<reference evidence="9 10" key="1">
    <citation type="journal article" date="2006" name="Nature">
        <title>Insights from the genome of the biotrophic fungal plant pathogen Ustilago maydis.</title>
        <authorList>
            <person name="Kamper J."/>
            <person name="Kahmann R."/>
            <person name="Bolker M."/>
            <person name="Ma L.J."/>
            <person name="Brefort T."/>
            <person name="Saville B.J."/>
            <person name="Banuett F."/>
            <person name="Kronstad J.W."/>
            <person name="Gold S.E."/>
            <person name="Muller O."/>
            <person name="Perlin M.H."/>
            <person name="Wosten H.A."/>
            <person name="de Vries R."/>
            <person name="Ruiz-Herrera J."/>
            <person name="Reynaga-Pena C.G."/>
            <person name="Snetselaar K."/>
            <person name="McCann M."/>
            <person name="Perez-Martin J."/>
            <person name="Feldbrugge M."/>
            <person name="Basse C.W."/>
            <person name="Steinberg G."/>
            <person name="Ibeas J.I."/>
            <person name="Holloman W."/>
            <person name="Guzman P."/>
            <person name="Farman M."/>
            <person name="Stajich J.E."/>
            <person name="Sentandreu R."/>
            <person name="Gonzalez-Prieto J.M."/>
            <person name="Kennell J.C."/>
            <person name="Molina L."/>
            <person name="Schirawski J."/>
            <person name="Mendoza-Mendoza A."/>
            <person name="Greilinger D."/>
            <person name="Munch K."/>
            <person name="Rossel N."/>
            <person name="Scherer M."/>
            <person name="Vranes M."/>
            <person name="Ladendorf O."/>
            <person name="Vincon V."/>
            <person name="Fuchs U."/>
            <person name="Sandrock B."/>
            <person name="Meng S."/>
            <person name="Ho E.C."/>
            <person name="Cahill M.J."/>
            <person name="Boyce K.J."/>
            <person name="Klose J."/>
            <person name="Klosterman S.J."/>
            <person name="Deelstra H.J."/>
            <person name="Ortiz-Castellanos L."/>
            <person name="Li W."/>
            <person name="Sanchez-Alonso P."/>
            <person name="Schreier P.H."/>
            <person name="Hauser-Hahn I."/>
            <person name="Vaupel M."/>
            <person name="Koopmann E."/>
            <person name="Friedrich G."/>
            <person name="Voss H."/>
            <person name="Schluter T."/>
            <person name="Margolis J."/>
            <person name="Platt D."/>
            <person name="Swimmer C."/>
            <person name="Gnirke A."/>
            <person name="Chen F."/>
            <person name="Vysotskaia V."/>
            <person name="Mannhaupt G."/>
            <person name="Guldener U."/>
            <person name="Munsterkotter M."/>
            <person name="Haase D."/>
            <person name="Oesterheld M."/>
            <person name="Mewes H.W."/>
            <person name="Mauceli E.W."/>
            <person name="DeCaprio D."/>
            <person name="Wade C.M."/>
            <person name="Butler J."/>
            <person name="Young S."/>
            <person name="Jaffe D.B."/>
            <person name="Calvo S."/>
            <person name="Nusbaum C."/>
            <person name="Galagan J."/>
            <person name="Birren B.W."/>
        </authorList>
    </citation>
    <scope>NUCLEOTIDE SEQUENCE [LARGE SCALE GENOMIC DNA]</scope>
    <source>
        <strain evidence="10">DSM 14603 / FGSC 9021 / UM521</strain>
    </source>
</reference>
<evidence type="ECO:0000256" key="7">
    <source>
        <dbReference type="SAM" id="MobiDB-lite"/>
    </source>
</evidence>
<dbReference type="InterPro" id="IPR024160">
    <property type="entry name" value="BIN3_SAM-bd_dom"/>
</dbReference>
<dbReference type="PROSITE" id="PS51515">
    <property type="entry name" value="BIN3_SAM"/>
    <property type="match status" value="1"/>
</dbReference>
<dbReference type="Gene3D" id="3.40.50.150">
    <property type="entry name" value="Vaccinia Virus protein VP39"/>
    <property type="match status" value="1"/>
</dbReference>
<gene>
    <name evidence="9" type="ORF">UMAG_00784</name>
</gene>
<feature type="region of interest" description="Disordered" evidence="7">
    <location>
        <begin position="1"/>
        <end position="32"/>
    </location>
</feature>
<dbReference type="GO" id="GO:0040031">
    <property type="term" value="P:snRNA modification"/>
    <property type="evidence" value="ECO:0000318"/>
    <property type="project" value="GO_Central"/>
</dbReference>
<sequence>MQAKRSSDDDDDDGQTSRQIDPRKRPAKSVDRPIYGNFQRYYHIRNPANSTSDDTLTSSTHPALALDSRTSAILSYLRDCYAHHETALANEAYPSQYMRLLDVGCNSGKVTIEIAQTLPGILRECGQPPLQASDSSRSKSAHLPEQVDILGVDIDPLLVRQARTAAAVARSRYRPDYTPAATATPEGNVHGSGSYDSLPHDCAYFPSVFPSLYGNIPSLADEGVRPRRVKRHLEEINCGSSVVTPEQDDAVAHRGTDQHDQSDHFVSSTLRFVALDWVNPQIERRKFCAPFSYEPSDLRTLKCMEKAGLDIVLALSITKWIHIQRGDLGLVLLFARIANTLKRGGLLFLERQEWPSYHSAKNLDPTMRSKIKSLKLRPGGDFDWWLDTLGLTFQAEIGQGVGFGFSRPLQVFRKESLPQEKARLVSRLLEESVLQKLEPIAWVARSASSA</sequence>
<evidence type="ECO:0000259" key="8">
    <source>
        <dbReference type="PROSITE" id="PS51515"/>
    </source>
</evidence>
<evidence type="ECO:0000256" key="1">
    <source>
        <dbReference type="ARBA" id="ARBA00008361"/>
    </source>
</evidence>
<keyword evidence="3 6" id="KW-0808">Transferase</keyword>
<comment type="similarity">
    <text evidence="1 6">Belongs to the methyltransferase superfamily.</text>
</comment>
<dbReference type="RefSeq" id="XP_011386558.1">
    <property type="nucleotide sequence ID" value="XM_011388256.1"/>
</dbReference>
<dbReference type="Proteomes" id="UP000000561">
    <property type="component" value="Chromosome 1"/>
</dbReference>
<dbReference type="eggNOG" id="KOG2899">
    <property type="taxonomic scope" value="Eukaryota"/>
</dbReference>
<dbReference type="EMBL" id="CM003140">
    <property type="protein sequence ID" value="KIS72380.1"/>
    <property type="molecule type" value="Genomic_DNA"/>
</dbReference>
<dbReference type="InterPro" id="IPR039772">
    <property type="entry name" value="Bin3-like"/>
</dbReference>
<dbReference type="PANTHER" id="PTHR12315">
    <property type="entry name" value="BICOID-INTERACTING PROTEIN RELATED"/>
    <property type="match status" value="1"/>
</dbReference>
<dbReference type="GO" id="GO:0008171">
    <property type="term" value="F:O-methyltransferase activity"/>
    <property type="evidence" value="ECO:0000318"/>
    <property type="project" value="GO_Central"/>
</dbReference>
<dbReference type="AlphaFoldDB" id="A0A0D1EDX6"/>
<dbReference type="PANTHER" id="PTHR12315:SF0">
    <property type="entry name" value="7SK SNRNA METHYLPHOSPHATE CAPPING ENZYME"/>
    <property type="match status" value="1"/>
</dbReference>
<dbReference type="OrthoDB" id="540004at2759"/>
<proteinExistence type="inferred from homology"/>
<keyword evidence="4 5" id="KW-0949">S-adenosyl-L-methionine</keyword>
<evidence type="ECO:0000256" key="6">
    <source>
        <dbReference type="RuleBase" id="RU367087"/>
    </source>
</evidence>
<dbReference type="STRING" id="237631.A0A0D1EDX6"/>
<dbReference type="GO" id="GO:0017069">
    <property type="term" value="F:snRNA binding"/>
    <property type="evidence" value="ECO:0000318"/>
    <property type="project" value="GO_Central"/>
</dbReference>
<name>A0A0D1EDX6_MYCMD</name>
<dbReference type="KEGG" id="uma:UMAG_00784"/>
<dbReference type="GO" id="GO:0008173">
    <property type="term" value="F:RNA methyltransferase activity"/>
    <property type="evidence" value="ECO:0000318"/>
    <property type="project" value="GO_Central"/>
</dbReference>
<dbReference type="GO" id="GO:0032259">
    <property type="term" value="P:methylation"/>
    <property type="evidence" value="ECO:0007669"/>
    <property type="project" value="UniProtKB-KW"/>
</dbReference>
<dbReference type="InterPro" id="IPR029063">
    <property type="entry name" value="SAM-dependent_MTases_sf"/>
</dbReference>
<dbReference type="GeneID" id="23561991"/>
<evidence type="ECO:0000256" key="4">
    <source>
        <dbReference type="ARBA" id="ARBA00022691"/>
    </source>
</evidence>
<dbReference type="EC" id="2.1.1.-" evidence="6"/>
<feature type="domain" description="Bin3-type SAM" evidence="8">
    <location>
        <begin position="82"/>
        <end position="417"/>
    </location>
</feature>
<keyword evidence="2 6" id="KW-0489">Methyltransferase</keyword>
<dbReference type="VEuPathDB" id="FungiDB:UMAG_00784"/>
<evidence type="ECO:0000313" key="10">
    <source>
        <dbReference type="Proteomes" id="UP000000561"/>
    </source>
</evidence>
<dbReference type="InterPro" id="IPR010675">
    <property type="entry name" value="Bin3_C"/>
</dbReference>
<dbReference type="Pfam" id="PF06859">
    <property type="entry name" value="Bin3"/>
    <property type="match status" value="1"/>
</dbReference>
<evidence type="ECO:0000256" key="3">
    <source>
        <dbReference type="ARBA" id="ARBA00022679"/>
    </source>
</evidence>
<dbReference type="SUPFAM" id="SSF53335">
    <property type="entry name" value="S-adenosyl-L-methionine-dependent methyltransferases"/>
    <property type="match status" value="1"/>
</dbReference>
<evidence type="ECO:0000256" key="5">
    <source>
        <dbReference type="PROSITE-ProRule" id="PRU00848"/>
    </source>
</evidence>
<keyword evidence="10" id="KW-1185">Reference proteome</keyword>
<dbReference type="InParanoid" id="A0A0D1EDX6"/>
<feature type="compositionally biased region" description="Basic and acidic residues" evidence="7">
    <location>
        <begin position="20"/>
        <end position="31"/>
    </location>
</feature>
<evidence type="ECO:0000256" key="2">
    <source>
        <dbReference type="ARBA" id="ARBA00022603"/>
    </source>
</evidence>
<evidence type="ECO:0000313" key="9">
    <source>
        <dbReference type="EMBL" id="KIS72380.1"/>
    </source>
</evidence>
<protein>
    <recommendedName>
        <fullName evidence="6">RNA methyltransferase</fullName>
        <ecNumber evidence="6">2.1.1.-</ecNumber>
    </recommendedName>
</protein>
<accession>A0A0D1EDX6</accession>
<organism evidence="9 10">
    <name type="scientific">Mycosarcoma maydis</name>
    <name type="common">Corn smut fungus</name>
    <name type="synonym">Ustilago maydis</name>
    <dbReference type="NCBI Taxonomy" id="5270"/>
    <lineage>
        <taxon>Eukaryota</taxon>
        <taxon>Fungi</taxon>
        <taxon>Dikarya</taxon>
        <taxon>Basidiomycota</taxon>
        <taxon>Ustilaginomycotina</taxon>
        <taxon>Ustilaginomycetes</taxon>
        <taxon>Ustilaginales</taxon>
        <taxon>Ustilaginaceae</taxon>
        <taxon>Mycosarcoma</taxon>
    </lineage>
</organism>